<proteinExistence type="predicted"/>
<evidence type="ECO:0000256" key="2">
    <source>
        <dbReference type="SAM" id="Phobius"/>
    </source>
</evidence>
<dbReference type="Proteomes" id="UP000334019">
    <property type="component" value="Chromosome"/>
</dbReference>
<dbReference type="InterPro" id="IPR018764">
    <property type="entry name" value="RskA_C"/>
</dbReference>
<dbReference type="Pfam" id="PF10099">
    <property type="entry name" value="RskA_C"/>
    <property type="match status" value="1"/>
</dbReference>
<accession>A0A5Q2RPY1</accession>
<keyword evidence="2" id="KW-0812">Transmembrane</keyword>
<dbReference type="RefSeq" id="WP_153760056.1">
    <property type="nucleotide sequence ID" value="NZ_CP045851.1"/>
</dbReference>
<feature type="region of interest" description="Disordered" evidence="1">
    <location>
        <begin position="46"/>
        <end position="77"/>
    </location>
</feature>
<evidence type="ECO:0000259" key="3">
    <source>
        <dbReference type="Pfam" id="PF10099"/>
    </source>
</evidence>
<reference evidence="4 5" key="1">
    <citation type="submission" date="2019-11" db="EMBL/GenBank/DDBJ databases">
        <authorList>
            <person name="He Y."/>
        </authorList>
    </citation>
    <scope>NUCLEOTIDE SEQUENCE [LARGE SCALE GENOMIC DNA]</scope>
    <source>
        <strain evidence="4 5">SCSIO 58843</strain>
    </source>
</reference>
<keyword evidence="2" id="KW-1133">Transmembrane helix</keyword>
<keyword evidence="2" id="KW-0472">Membrane</keyword>
<name>A0A5Q2RPY1_9ACTN</name>
<sequence>MSDHHEIDDELAELRALGRRAGSEPVGWEAPPADLWARIAAEAGVDAGVDQPSHADDRTVEPEDDDGPLATGGPGTVVPLRPARRQPLFLAAAAALVLLAGVAAVALMSDREPEQTVLASSELDLLPGDAEGRAELVEVDGRLRLKVDLEGVDADDGFLEVWVIDPDVTQLISLGPVRDDGTYDLPATIDPEAFPIVDVSIEPLDGDPTHSGNSVLRGQLSF</sequence>
<dbReference type="EMBL" id="CP045851">
    <property type="protein sequence ID" value="QGG95950.1"/>
    <property type="molecule type" value="Genomic_DNA"/>
</dbReference>
<dbReference type="GO" id="GO:0005886">
    <property type="term" value="C:plasma membrane"/>
    <property type="evidence" value="ECO:0007669"/>
    <property type="project" value="InterPro"/>
</dbReference>
<dbReference type="AlphaFoldDB" id="A0A5Q2RPY1"/>
<evidence type="ECO:0000256" key="1">
    <source>
        <dbReference type="SAM" id="MobiDB-lite"/>
    </source>
</evidence>
<keyword evidence="5" id="KW-1185">Reference proteome</keyword>
<evidence type="ECO:0000313" key="4">
    <source>
        <dbReference type="EMBL" id="QGG95950.1"/>
    </source>
</evidence>
<dbReference type="KEGG" id="atq:GH723_13050"/>
<protein>
    <recommendedName>
        <fullName evidence="3">Anti-sigma K factor RskA C-terminal domain-containing protein</fullName>
    </recommendedName>
</protein>
<evidence type="ECO:0000313" key="5">
    <source>
        <dbReference type="Proteomes" id="UP000334019"/>
    </source>
</evidence>
<feature type="domain" description="Anti-sigma K factor RskA C-terminal" evidence="3">
    <location>
        <begin position="90"/>
        <end position="212"/>
    </location>
</feature>
<gene>
    <name evidence="4" type="ORF">GH723_13050</name>
</gene>
<feature type="transmembrane region" description="Helical" evidence="2">
    <location>
        <begin position="88"/>
        <end position="108"/>
    </location>
</feature>
<organism evidence="4 5">
    <name type="scientific">Actinomarinicola tropica</name>
    <dbReference type="NCBI Taxonomy" id="2789776"/>
    <lineage>
        <taxon>Bacteria</taxon>
        <taxon>Bacillati</taxon>
        <taxon>Actinomycetota</taxon>
        <taxon>Acidimicrobiia</taxon>
        <taxon>Acidimicrobiales</taxon>
        <taxon>Iamiaceae</taxon>
        <taxon>Actinomarinicola</taxon>
    </lineage>
</organism>